<keyword evidence="4" id="KW-1185">Reference proteome</keyword>
<dbReference type="InterPro" id="IPR011051">
    <property type="entry name" value="RmlC_Cupin_sf"/>
</dbReference>
<dbReference type="SUPFAM" id="SSF51182">
    <property type="entry name" value="RmlC-like cupins"/>
    <property type="match status" value="1"/>
</dbReference>
<evidence type="ECO:0000313" key="3">
    <source>
        <dbReference type="EMBL" id="MCF0063772.1"/>
    </source>
</evidence>
<feature type="chain" id="PRO_5040794277" evidence="1">
    <location>
        <begin position="23"/>
        <end position="134"/>
    </location>
</feature>
<reference evidence="3" key="1">
    <citation type="submission" date="2021-12" db="EMBL/GenBank/DDBJ databases">
        <title>Novel species in genus Dyadobacter.</title>
        <authorList>
            <person name="Ma C."/>
        </authorList>
    </citation>
    <scope>NUCLEOTIDE SEQUENCE</scope>
    <source>
        <strain evidence="3">LJ419</strain>
    </source>
</reference>
<feature type="signal peptide" evidence="1">
    <location>
        <begin position="1"/>
        <end position="22"/>
    </location>
</feature>
<feature type="domain" description="Cupin type-2" evidence="2">
    <location>
        <begin position="47"/>
        <end position="102"/>
    </location>
</feature>
<protein>
    <submittedName>
        <fullName evidence="3">Cupin domain-containing protein</fullName>
    </submittedName>
</protein>
<sequence length="134" mass="14666">MQKQIIFILLLTMIYINSTAQQAVGRKDLLSVTLGIQSVDKVQIKEITLSAGQHAPLHQHPCPVVGYVAEGSLIYQIQGQPAQTLNQGDAFYEPANTAIARFDNALADKPLKFIAFYLTNGEQSLIQILPASND</sequence>
<dbReference type="PANTHER" id="PTHR38599">
    <property type="entry name" value="CUPIN DOMAIN PROTEIN (AFU_ORTHOLOGUE AFUA_3G13620)"/>
    <property type="match status" value="1"/>
</dbReference>
<keyword evidence="1" id="KW-0732">Signal</keyword>
<organism evidence="3 4">
    <name type="scientific">Dyadobacter chenwenxiniae</name>
    <dbReference type="NCBI Taxonomy" id="2906456"/>
    <lineage>
        <taxon>Bacteria</taxon>
        <taxon>Pseudomonadati</taxon>
        <taxon>Bacteroidota</taxon>
        <taxon>Cytophagia</taxon>
        <taxon>Cytophagales</taxon>
        <taxon>Spirosomataceae</taxon>
        <taxon>Dyadobacter</taxon>
    </lineage>
</organism>
<dbReference type="Gene3D" id="2.60.120.10">
    <property type="entry name" value="Jelly Rolls"/>
    <property type="match status" value="1"/>
</dbReference>
<gene>
    <name evidence="3" type="ORF">LXM26_19820</name>
</gene>
<proteinExistence type="predicted"/>
<dbReference type="AlphaFoldDB" id="A0A9X1PLV8"/>
<dbReference type="RefSeq" id="WP_234656700.1">
    <property type="nucleotide sequence ID" value="NZ_CP094997.1"/>
</dbReference>
<dbReference type="Proteomes" id="UP001139000">
    <property type="component" value="Unassembled WGS sequence"/>
</dbReference>
<dbReference type="InterPro" id="IPR014710">
    <property type="entry name" value="RmlC-like_jellyroll"/>
</dbReference>
<evidence type="ECO:0000313" key="4">
    <source>
        <dbReference type="Proteomes" id="UP001139000"/>
    </source>
</evidence>
<evidence type="ECO:0000259" key="2">
    <source>
        <dbReference type="Pfam" id="PF07883"/>
    </source>
</evidence>
<dbReference type="EMBL" id="JAJTTC010000005">
    <property type="protein sequence ID" value="MCF0063772.1"/>
    <property type="molecule type" value="Genomic_DNA"/>
</dbReference>
<evidence type="ECO:0000256" key="1">
    <source>
        <dbReference type="SAM" id="SignalP"/>
    </source>
</evidence>
<dbReference type="Pfam" id="PF07883">
    <property type="entry name" value="Cupin_2"/>
    <property type="match status" value="1"/>
</dbReference>
<comment type="caution">
    <text evidence="3">The sequence shown here is derived from an EMBL/GenBank/DDBJ whole genome shotgun (WGS) entry which is preliminary data.</text>
</comment>
<name>A0A9X1PLV8_9BACT</name>
<accession>A0A9X1PLV8</accession>
<dbReference type="PANTHER" id="PTHR38599:SF1">
    <property type="entry name" value="CUPIN DOMAIN PROTEIN (AFU_ORTHOLOGUE AFUA_3G13620)"/>
    <property type="match status" value="1"/>
</dbReference>
<dbReference type="InterPro" id="IPR013096">
    <property type="entry name" value="Cupin_2"/>
</dbReference>